<reference evidence="8 9" key="1">
    <citation type="submission" date="2020-03" db="EMBL/GenBank/DDBJ databases">
        <title>Draft Genome Sequence of Cudoniella acicularis.</title>
        <authorList>
            <person name="Buettner E."/>
            <person name="Kellner H."/>
        </authorList>
    </citation>
    <scope>NUCLEOTIDE SEQUENCE [LARGE SCALE GENOMIC DNA]</scope>
    <source>
        <strain evidence="8 9">DSM 108380</strain>
    </source>
</reference>
<keyword evidence="4" id="KW-0862">Zinc</keyword>
<gene>
    <name evidence="8" type="ORF">G7Y89_g5362</name>
</gene>
<keyword evidence="9" id="KW-1185">Reference proteome</keyword>
<dbReference type="Proteomes" id="UP000566819">
    <property type="component" value="Unassembled WGS sequence"/>
</dbReference>
<feature type="compositionally biased region" description="Basic and acidic residues" evidence="6">
    <location>
        <begin position="226"/>
        <end position="238"/>
    </location>
</feature>
<accession>A0A8H4RML3</accession>
<evidence type="ECO:0000256" key="6">
    <source>
        <dbReference type="SAM" id="MobiDB-lite"/>
    </source>
</evidence>
<evidence type="ECO:0000313" key="8">
    <source>
        <dbReference type="EMBL" id="KAF4632762.1"/>
    </source>
</evidence>
<feature type="compositionally biased region" description="Acidic residues" evidence="6">
    <location>
        <begin position="254"/>
        <end position="264"/>
    </location>
</feature>
<comment type="subcellular location">
    <subcellularLocation>
        <location evidence="1">Nucleus</location>
    </subcellularLocation>
</comment>
<evidence type="ECO:0000256" key="1">
    <source>
        <dbReference type="ARBA" id="ARBA00004123"/>
    </source>
</evidence>
<dbReference type="GO" id="GO:0008270">
    <property type="term" value="F:zinc ion binding"/>
    <property type="evidence" value="ECO:0007669"/>
    <property type="project" value="UniProtKB-KW"/>
</dbReference>
<feature type="compositionally biased region" description="Basic and acidic residues" evidence="6">
    <location>
        <begin position="456"/>
        <end position="465"/>
    </location>
</feature>
<feature type="compositionally biased region" description="Basic residues" evidence="6">
    <location>
        <begin position="305"/>
        <end position="314"/>
    </location>
</feature>
<keyword evidence="2" id="KW-0479">Metal-binding</keyword>
<sequence length="490" mass="53346">MSYRVEAAVSGRAGCQTTECKKAGIKIDKDELRFGVWVPFEDRGSWQWRHWGCVSGKQLQNLRNYLEDPEKPGTYRWDYLDGYDDDDKSSLKHHPDLQDKVRRVVTQGFIDPEDWNGDPEMNKLGESGLRTAASKKRMREEQKNRDLELKEMQEKLAAVTAERDALLESGHSATKLNAQIEKIQNELEDHKAGKTKPAAKKRAKAESDDEGHEEKKPAKKKRATKAKKEDDGNEEAVKPARKPRAKKAVKKEENEDAEMAEASEEDKPAPAKKPRAKKVKKEEAENNEIVKNEEQAAAPAAITAPKKRASRGKKAIKEEEEADELAEAQPVEKKALAKRGRKKAVKEEPAEGAPAGLESSFAAATATSKLPTEGESSGPVKGEPADDTVNLAAPANEEASQGSAVANSGSAQDSQNTDGAGGAETHIPGIKDSDLQAEFAAAVAAGEIEDDFDAFTEGKKGEMPKKKGGRGKKATSGTSRGSRSRTASKQ</sequence>
<feature type="domain" description="PARP-type" evidence="7">
    <location>
        <begin position="6"/>
        <end position="106"/>
    </location>
</feature>
<dbReference type="SMART" id="SM01336">
    <property type="entry name" value="zf-PARP"/>
    <property type="match status" value="1"/>
</dbReference>
<feature type="compositionally biased region" description="Polar residues" evidence="6">
    <location>
        <begin position="398"/>
        <end position="418"/>
    </location>
</feature>
<dbReference type="EMBL" id="JAAMPI010000318">
    <property type="protein sequence ID" value="KAF4632762.1"/>
    <property type="molecule type" value="Genomic_DNA"/>
</dbReference>
<feature type="compositionally biased region" description="Basic and acidic residues" evidence="6">
    <location>
        <begin position="183"/>
        <end position="192"/>
    </location>
</feature>
<dbReference type="GO" id="GO:0003677">
    <property type="term" value="F:DNA binding"/>
    <property type="evidence" value="ECO:0007669"/>
    <property type="project" value="InterPro"/>
</dbReference>
<dbReference type="InterPro" id="IPR036957">
    <property type="entry name" value="Znf_PARP_sf"/>
</dbReference>
<feature type="compositionally biased region" description="Basic residues" evidence="6">
    <location>
        <begin position="239"/>
        <end position="249"/>
    </location>
</feature>
<dbReference type="GO" id="GO:0005634">
    <property type="term" value="C:nucleus"/>
    <property type="evidence" value="ECO:0007669"/>
    <property type="project" value="UniProtKB-SubCell"/>
</dbReference>
<evidence type="ECO:0000256" key="4">
    <source>
        <dbReference type="ARBA" id="ARBA00022833"/>
    </source>
</evidence>
<organism evidence="8 9">
    <name type="scientific">Cudoniella acicularis</name>
    <dbReference type="NCBI Taxonomy" id="354080"/>
    <lineage>
        <taxon>Eukaryota</taxon>
        <taxon>Fungi</taxon>
        <taxon>Dikarya</taxon>
        <taxon>Ascomycota</taxon>
        <taxon>Pezizomycotina</taxon>
        <taxon>Leotiomycetes</taxon>
        <taxon>Helotiales</taxon>
        <taxon>Tricladiaceae</taxon>
        <taxon>Cudoniella</taxon>
    </lineage>
</organism>
<feature type="region of interest" description="Disordered" evidence="6">
    <location>
        <begin position="111"/>
        <end position="149"/>
    </location>
</feature>
<evidence type="ECO:0000256" key="3">
    <source>
        <dbReference type="ARBA" id="ARBA00022771"/>
    </source>
</evidence>
<feature type="compositionally biased region" description="Basic and acidic residues" evidence="6">
    <location>
        <begin position="138"/>
        <end position="149"/>
    </location>
</feature>
<feature type="compositionally biased region" description="Basic residues" evidence="6">
    <location>
        <begin position="270"/>
        <end position="279"/>
    </location>
</feature>
<feature type="region of interest" description="Disordered" evidence="6">
    <location>
        <begin position="454"/>
        <end position="490"/>
    </location>
</feature>
<dbReference type="AlphaFoldDB" id="A0A8H4RML3"/>
<comment type="caution">
    <text evidence="8">The sequence shown here is derived from an EMBL/GenBank/DDBJ whole genome shotgun (WGS) entry which is preliminary data.</text>
</comment>
<dbReference type="Pfam" id="PF00645">
    <property type="entry name" value="zf-PARP"/>
    <property type="match status" value="1"/>
</dbReference>
<evidence type="ECO:0000256" key="2">
    <source>
        <dbReference type="ARBA" id="ARBA00022723"/>
    </source>
</evidence>
<protein>
    <recommendedName>
        <fullName evidence="7">PARP-type domain-containing protein</fullName>
    </recommendedName>
</protein>
<dbReference type="Gene3D" id="3.30.1740.10">
    <property type="entry name" value="Zinc finger, PARP-type"/>
    <property type="match status" value="1"/>
</dbReference>
<proteinExistence type="predicted"/>
<keyword evidence="5" id="KW-0539">Nucleus</keyword>
<dbReference type="SUPFAM" id="SSF57716">
    <property type="entry name" value="Glucocorticoid receptor-like (DNA-binding domain)"/>
    <property type="match status" value="1"/>
</dbReference>
<feature type="compositionally biased region" description="Basic residues" evidence="6">
    <location>
        <begin position="193"/>
        <end position="203"/>
    </location>
</feature>
<evidence type="ECO:0000259" key="7">
    <source>
        <dbReference type="SMART" id="SM01336"/>
    </source>
</evidence>
<dbReference type="InterPro" id="IPR001510">
    <property type="entry name" value="Znf_PARP"/>
</dbReference>
<feature type="compositionally biased region" description="Basic and acidic residues" evidence="6">
    <location>
        <begin position="280"/>
        <end position="294"/>
    </location>
</feature>
<feature type="region of interest" description="Disordered" evidence="6">
    <location>
        <begin position="170"/>
        <end position="433"/>
    </location>
</feature>
<keyword evidence="3" id="KW-0863">Zinc-finger</keyword>
<evidence type="ECO:0000256" key="5">
    <source>
        <dbReference type="ARBA" id="ARBA00023242"/>
    </source>
</evidence>
<evidence type="ECO:0000313" key="9">
    <source>
        <dbReference type="Proteomes" id="UP000566819"/>
    </source>
</evidence>
<name>A0A8H4RML3_9HELO</name>
<dbReference type="OrthoDB" id="429950at2759"/>